<evidence type="ECO:0000313" key="2">
    <source>
        <dbReference type="Proteomes" id="UP001197974"/>
    </source>
</evidence>
<evidence type="ECO:0000313" key="1">
    <source>
        <dbReference type="EMBL" id="WLR41681.1"/>
    </source>
</evidence>
<gene>
    <name evidence="1" type="ORF">LC087_12485</name>
</gene>
<name>A0ABY9JQL3_9BACI</name>
<dbReference type="Proteomes" id="UP001197974">
    <property type="component" value="Chromosome"/>
</dbReference>
<dbReference type="RefSeq" id="WP_306019618.1">
    <property type="nucleotide sequence ID" value="NZ_CP129013.1"/>
</dbReference>
<proteinExistence type="predicted"/>
<keyword evidence="2" id="KW-1185">Reference proteome</keyword>
<sequence>MFTLEFISVLHKVSNNQVEYSLNKAFYFALKGNFTAAKRELANIEYDPNFEGFLIMLTGLTESTLKTVYFEKAKWWFKQQGNLLYSEMTDYL</sequence>
<organism evidence="1 2">
    <name type="scientific">Bacillus carboniphilus</name>
    <dbReference type="NCBI Taxonomy" id="86663"/>
    <lineage>
        <taxon>Bacteria</taxon>
        <taxon>Bacillati</taxon>
        <taxon>Bacillota</taxon>
        <taxon>Bacilli</taxon>
        <taxon>Bacillales</taxon>
        <taxon>Bacillaceae</taxon>
        <taxon>Bacillus</taxon>
    </lineage>
</organism>
<dbReference type="EMBL" id="CP129013">
    <property type="protein sequence ID" value="WLR41681.1"/>
    <property type="molecule type" value="Genomic_DNA"/>
</dbReference>
<reference evidence="1 2" key="1">
    <citation type="submission" date="2023-06" db="EMBL/GenBank/DDBJ databases">
        <title>Five Gram-positive bacteria isolated from mangrove sediments in Shenzhen, Guangdong, China.</title>
        <authorList>
            <person name="Yu S."/>
            <person name="Zheng W."/>
            <person name="Huang Y."/>
        </authorList>
    </citation>
    <scope>NUCLEOTIDE SEQUENCE [LARGE SCALE GENOMIC DNA]</scope>
    <source>
        <strain evidence="1 2">SaN35-3</strain>
    </source>
</reference>
<protein>
    <submittedName>
        <fullName evidence="1">Uncharacterized protein</fullName>
    </submittedName>
</protein>
<accession>A0ABY9JQL3</accession>